<comment type="caution">
    <text evidence="1">The sequence shown here is derived from an EMBL/GenBank/DDBJ whole genome shotgun (WGS) entry which is preliminary data.</text>
</comment>
<gene>
    <name evidence="1" type="ORF">S03H2_50476</name>
</gene>
<name>X1I8I8_9ZZZZ</name>
<evidence type="ECO:0000313" key="1">
    <source>
        <dbReference type="EMBL" id="GAH65585.1"/>
    </source>
</evidence>
<proteinExistence type="predicted"/>
<organism evidence="1">
    <name type="scientific">marine sediment metagenome</name>
    <dbReference type="NCBI Taxonomy" id="412755"/>
    <lineage>
        <taxon>unclassified sequences</taxon>
        <taxon>metagenomes</taxon>
        <taxon>ecological metagenomes</taxon>
    </lineage>
</organism>
<sequence length="33" mass="3628">VGPIRLEYGYIIDPVPGEGEGGRWEFTMGGVLY</sequence>
<reference evidence="1" key="1">
    <citation type="journal article" date="2014" name="Front. Microbiol.">
        <title>High frequency of phylogenetically diverse reductive dehalogenase-homologous genes in deep subseafloor sedimentary metagenomes.</title>
        <authorList>
            <person name="Kawai M."/>
            <person name="Futagami T."/>
            <person name="Toyoda A."/>
            <person name="Takaki Y."/>
            <person name="Nishi S."/>
            <person name="Hori S."/>
            <person name="Arai W."/>
            <person name="Tsubouchi T."/>
            <person name="Morono Y."/>
            <person name="Uchiyama I."/>
            <person name="Ito T."/>
            <person name="Fujiyama A."/>
            <person name="Inagaki F."/>
            <person name="Takami H."/>
        </authorList>
    </citation>
    <scope>NUCLEOTIDE SEQUENCE</scope>
    <source>
        <strain evidence="1">Expedition CK06-06</strain>
    </source>
</reference>
<protein>
    <submittedName>
        <fullName evidence="1">Uncharacterized protein</fullName>
    </submittedName>
</protein>
<feature type="non-terminal residue" evidence="1">
    <location>
        <position position="1"/>
    </location>
</feature>
<dbReference type="AlphaFoldDB" id="X1I8I8"/>
<accession>X1I8I8</accession>
<dbReference type="EMBL" id="BARU01031960">
    <property type="protein sequence ID" value="GAH65585.1"/>
    <property type="molecule type" value="Genomic_DNA"/>
</dbReference>